<sequence>MSHLKFWHLKDYLMFTDYIFIIFNENDVDIVFQTPTNSKDFVNLFCLHRNSERKTTEGPFAISSSSIIFCLDVLKNVPSNIDFIRQFFSVISMPCFETKQAAHLAHVEDTEFRWIYYSFHNEVPNGSIFVVKNRIHATSVYFRGNH</sequence>
<protein>
    <submittedName>
        <fullName evidence="1">Uncharacterized protein</fullName>
    </submittedName>
</protein>
<dbReference type="EMBL" id="JWZT01003490">
    <property type="protein sequence ID" value="KII66678.1"/>
    <property type="molecule type" value="Genomic_DNA"/>
</dbReference>
<dbReference type="AlphaFoldDB" id="A0A0C2JBZ2"/>
<keyword evidence="2" id="KW-1185">Reference proteome</keyword>
<proteinExistence type="predicted"/>
<name>A0A0C2JBZ2_THEKT</name>
<organism evidence="1 2">
    <name type="scientific">Thelohanellus kitauei</name>
    <name type="common">Myxosporean</name>
    <dbReference type="NCBI Taxonomy" id="669202"/>
    <lineage>
        <taxon>Eukaryota</taxon>
        <taxon>Metazoa</taxon>
        <taxon>Cnidaria</taxon>
        <taxon>Myxozoa</taxon>
        <taxon>Myxosporea</taxon>
        <taxon>Bivalvulida</taxon>
        <taxon>Platysporina</taxon>
        <taxon>Myxobolidae</taxon>
        <taxon>Thelohanellus</taxon>
    </lineage>
</organism>
<evidence type="ECO:0000313" key="1">
    <source>
        <dbReference type="EMBL" id="KII66678.1"/>
    </source>
</evidence>
<evidence type="ECO:0000313" key="2">
    <source>
        <dbReference type="Proteomes" id="UP000031668"/>
    </source>
</evidence>
<dbReference type="Proteomes" id="UP000031668">
    <property type="component" value="Unassembled WGS sequence"/>
</dbReference>
<gene>
    <name evidence="1" type="ORF">RF11_12706</name>
</gene>
<reference evidence="1 2" key="1">
    <citation type="journal article" date="2014" name="Genome Biol. Evol.">
        <title>The genome of the myxosporean Thelohanellus kitauei shows adaptations to nutrient acquisition within its fish host.</title>
        <authorList>
            <person name="Yang Y."/>
            <person name="Xiong J."/>
            <person name="Zhou Z."/>
            <person name="Huo F."/>
            <person name="Miao W."/>
            <person name="Ran C."/>
            <person name="Liu Y."/>
            <person name="Zhang J."/>
            <person name="Feng J."/>
            <person name="Wang M."/>
            <person name="Wang M."/>
            <person name="Wang L."/>
            <person name="Yao B."/>
        </authorList>
    </citation>
    <scope>NUCLEOTIDE SEQUENCE [LARGE SCALE GENOMIC DNA]</scope>
    <source>
        <strain evidence="1">Wuqing</strain>
    </source>
</reference>
<accession>A0A0C2JBZ2</accession>
<comment type="caution">
    <text evidence="1">The sequence shown here is derived from an EMBL/GenBank/DDBJ whole genome shotgun (WGS) entry which is preliminary data.</text>
</comment>